<evidence type="ECO:0000313" key="2">
    <source>
        <dbReference type="EMBL" id="MTE01275.1"/>
    </source>
</evidence>
<proteinExistence type="predicted"/>
<keyword evidence="3" id="KW-1185">Reference proteome</keyword>
<dbReference type="CDD" id="cd11378">
    <property type="entry name" value="DUF296"/>
    <property type="match status" value="1"/>
</dbReference>
<dbReference type="AlphaFoldDB" id="A0A6L6HT51"/>
<reference evidence="2 3" key="1">
    <citation type="submission" date="2019-11" db="EMBL/GenBank/DDBJ databases">
        <authorList>
            <person name="Lang L."/>
        </authorList>
    </citation>
    <scope>NUCLEOTIDE SEQUENCE [LARGE SCALE GENOMIC DNA]</scope>
    <source>
        <strain evidence="2 3">YIM 132242</strain>
    </source>
</reference>
<dbReference type="InterPro" id="IPR005175">
    <property type="entry name" value="PPC_dom"/>
</dbReference>
<organism evidence="2 3">
    <name type="scientific">Paracoccus lichenicola</name>
    <dbReference type="NCBI Taxonomy" id="2665644"/>
    <lineage>
        <taxon>Bacteria</taxon>
        <taxon>Pseudomonadati</taxon>
        <taxon>Pseudomonadota</taxon>
        <taxon>Alphaproteobacteria</taxon>
        <taxon>Rhodobacterales</taxon>
        <taxon>Paracoccaceae</taxon>
        <taxon>Paracoccus</taxon>
    </lineage>
</organism>
<evidence type="ECO:0000259" key="1">
    <source>
        <dbReference type="PROSITE" id="PS51742"/>
    </source>
</evidence>
<dbReference type="PANTHER" id="PTHR34988:SF1">
    <property type="entry name" value="DNA-BINDING PROTEIN"/>
    <property type="match status" value="1"/>
</dbReference>
<protein>
    <submittedName>
        <fullName evidence="2">DUF296 domain-containing protein</fullName>
    </submittedName>
</protein>
<name>A0A6L6HT51_9RHOB</name>
<dbReference type="Proteomes" id="UP000481417">
    <property type="component" value="Unassembled WGS sequence"/>
</dbReference>
<gene>
    <name evidence="2" type="ORF">GIY56_13375</name>
</gene>
<dbReference type="PROSITE" id="PS51742">
    <property type="entry name" value="PPC"/>
    <property type="match status" value="1"/>
</dbReference>
<comment type="caution">
    <text evidence="2">The sequence shown here is derived from an EMBL/GenBank/DDBJ whole genome shotgun (WGS) entry which is preliminary data.</text>
</comment>
<dbReference type="Gene3D" id="3.30.1330.80">
    <property type="entry name" value="Hypothetical protein, similar to alpha- acetolactate decarboxylase, domain 2"/>
    <property type="match status" value="1"/>
</dbReference>
<sequence length="210" mass="22543">MFRSGSRRSRSTLSGSLIMGSVCPLVRVSSNDDHESEPAKRFPPLMDHVRLTRAAPCRTSGRANPRRRLSMHGLSSTGVFHAFRLGPGQNLTEGLRRVFDASGAGAMAVVMGVGSLTDVVIRHANRPEGTAYRGHFEITALAGTLDARTQHLHLTIADGEGRAFGGHLMPQGSAVFTTAEIVVLALPGLVFNRQPCPRSGHDELVVSRRG</sequence>
<dbReference type="Pfam" id="PF03479">
    <property type="entry name" value="PCC"/>
    <property type="match status" value="1"/>
</dbReference>
<dbReference type="PANTHER" id="PTHR34988">
    <property type="entry name" value="PROTEIN, PUTATIVE-RELATED"/>
    <property type="match status" value="1"/>
</dbReference>
<dbReference type="EMBL" id="WMBT01000008">
    <property type="protein sequence ID" value="MTE01275.1"/>
    <property type="molecule type" value="Genomic_DNA"/>
</dbReference>
<evidence type="ECO:0000313" key="3">
    <source>
        <dbReference type="Proteomes" id="UP000481417"/>
    </source>
</evidence>
<feature type="domain" description="PPC" evidence="1">
    <location>
        <begin position="75"/>
        <end position="207"/>
    </location>
</feature>
<accession>A0A6L6HT51</accession>
<dbReference type="SUPFAM" id="SSF117856">
    <property type="entry name" value="AF0104/ALDC/Ptd012-like"/>
    <property type="match status" value="1"/>
</dbReference>